<keyword evidence="1" id="KW-0812">Transmembrane</keyword>
<name>A0A1G6IJW9_9FIRM</name>
<dbReference type="InterPro" id="IPR011330">
    <property type="entry name" value="Glyco_hydro/deAcase_b/a-brl"/>
</dbReference>
<evidence type="ECO:0000256" key="1">
    <source>
        <dbReference type="SAM" id="Phobius"/>
    </source>
</evidence>
<organism evidence="2 3">
    <name type="scientific">Succiniclasticum ruminis</name>
    <dbReference type="NCBI Taxonomy" id="40841"/>
    <lineage>
        <taxon>Bacteria</taxon>
        <taxon>Bacillati</taxon>
        <taxon>Bacillota</taxon>
        <taxon>Negativicutes</taxon>
        <taxon>Acidaminococcales</taxon>
        <taxon>Acidaminococcaceae</taxon>
        <taxon>Succiniclasticum</taxon>
    </lineage>
</organism>
<feature type="transmembrane region" description="Helical" evidence="1">
    <location>
        <begin position="21"/>
        <end position="41"/>
    </location>
</feature>
<reference evidence="3" key="1">
    <citation type="submission" date="2016-10" db="EMBL/GenBank/DDBJ databases">
        <authorList>
            <person name="Varghese N."/>
            <person name="Submissions S."/>
        </authorList>
    </citation>
    <scope>NUCLEOTIDE SEQUENCE [LARGE SCALE GENOMIC DNA]</scope>
    <source>
        <strain evidence="3">DSM 11005</strain>
    </source>
</reference>
<dbReference type="EMBL" id="FMYW01000002">
    <property type="protein sequence ID" value="SDC06026.1"/>
    <property type="molecule type" value="Genomic_DNA"/>
</dbReference>
<dbReference type="PANTHER" id="PTHR34216:SF3">
    <property type="entry name" value="POLY-BETA-1,6-N-ACETYL-D-GLUCOSAMINE N-DEACETYLASE"/>
    <property type="match status" value="1"/>
</dbReference>
<dbReference type="Proteomes" id="UP000198943">
    <property type="component" value="Unassembled WGS sequence"/>
</dbReference>
<dbReference type="AlphaFoldDB" id="A0A1G6IJW9"/>
<keyword evidence="1" id="KW-1133">Transmembrane helix</keyword>
<keyword evidence="1" id="KW-0472">Membrane</keyword>
<dbReference type="PANTHER" id="PTHR34216">
    <property type="match status" value="1"/>
</dbReference>
<dbReference type="Gene3D" id="3.20.20.370">
    <property type="entry name" value="Glycoside hydrolase/deacetylase"/>
    <property type="match status" value="1"/>
</dbReference>
<keyword evidence="3" id="KW-1185">Reference proteome</keyword>
<gene>
    <name evidence="2" type="ORF">SAMN04487864_10280</name>
</gene>
<evidence type="ECO:0000313" key="3">
    <source>
        <dbReference type="Proteomes" id="UP000198943"/>
    </source>
</evidence>
<dbReference type="InterPro" id="IPR051398">
    <property type="entry name" value="Polysacch_Deacetylase"/>
</dbReference>
<accession>A0A1G6IJW9</accession>
<proteinExistence type="predicted"/>
<dbReference type="RefSeq" id="WP_093729264.1">
    <property type="nucleotide sequence ID" value="NZ_FMYW01000002.1"/>
</dbReference>
<protein>
    <submittedName>
        <fullName evidence="2">Peptidoglycan/xylan/chitin deacetylase, PgdA/CDA1 family</fullName>
    </submittedName>
</protein>
<dbReference type="SUPFAM" id="SSF88713">
    <property type="entry name" value="Glycoside hydrolase/deacetylase"/>
    <property type="match status" value="1"/>
</dbReference>
<evidence type="ECO:0000313" key="2">
    <source>
        <dbReference type="EMBL" id="SDC06026.1"/>
    </source>
</evidence>
<sequence>MTLADKEFTSKRNRVKRIRTVIEVIVIAVLLYIIINALFVFSKYKPFSLNDTEFGTDEGFVAISYFGVDRTGTNVLIGKEQLEHHLEVLKKNGFVTITGKDVQDYYAKGKALPKHSLYLNFEDGRRDTAVFAEKILEKFNYHATISTYAENLHNNDNKFLKAQELNAFLENGFWELGTNGYRLYYINVFDRWKNYLGNMNPLVYSHLTGVIGRNYNHYLMDYIRDDKDFPVESYQAMKDRITDDYTMLRDIYTKDIGFVPEAYTLMHANTNRYGNNEDVSQVNEQWLRKLFKFTFNREGYCHNLRNSSIHDLTRMEPRSYWSANHLLMRIKYDDVPDIKFEPGDENQYREWDIVKGAAEFRDETIILTTIPKENALMRLKDSSGFNNVRLTCDVKGNKYGTQQIYLRSDENAANYIAVAFKNNHLIIEEKAGGAPKKLKDVDLFVFDGGKYHSIDEDKREVAIKEREIFGRYAPNTATGRRQLEKLKAERERKAFSVEEGGAPYIPTMSYHARMDRKLEIRLQGNMITVLLDGKPAVENLKIERNQPGFLWLGAIWPDYGYSQTNLADDVYDGVFSGLKVEELTADNNNLPVLYDVHYTGLEGFKRSVKHKWEAVLDWLLATF</sequence>
<dbReference type="GO" id="GO:0005975">
    <property type="term" value="P:carbohydrate metabolic process"/>
    <property type="evidence" value="ECO:0007669"/>
    <property type="project" value="InterPro"/>
</dbReference>
<dbReference type="OrthoDB" id="5437800at2"/>